<feature type="repeat" description="WD" evidence="3">
    <location>
        <begin position="214"/>
        <end position="255"/>
    </location>
</feature>
<dbReference type="FunFam" id="2.130.10.10:FF:000775">
    <property type="entry name" value="BnaA09g28200D protein"/>
    <property type="match status" value="1"/>
</dbReference>
<dbReference type="GO" id="GO:0016301">
    <property type="term" value="F:kinase activity"/>
    <property type="evidence" value="ECO:0007669"/>
    <property type="project" value="UniProtKB-KW"/>
</dbReference>
<dbReference type="Proteomes" id="UP001237642">
    <property type="component" value="Unassembled WGS sequence"/>
</dbReference>
<dbReference type="SMART" id="SM00320">
    <property type="entry name" value="WD40"/>
    <property type="match status" value="7"/>
</dbReference>
<evidence type="ECO:0000256" key="3">
    <source>
        <dbReference type="PROSITE-ProRule" id="PRU00221"/>
    </source>
</evidence>
<dbReference type="SUPFAM" id="SSF50978">
    <property type="entry name" value="WD40 repeat-like"/>
    <property type="match status" value="1"/>
</dbReference>
<dbReference type="InterPro" id="IPR045182">
    <property type="entry name" value="JINGUBANG-like"/>
</dbReference>
<dbReference type="InterPro" id="IPR015943">
    <property type="entry name" value="WD40/YVTN_repeat-like_dom_sf"/>
</dbReference>
<feature type="repeat" description="WD" evidence="3">
    <location>
        <begin position="345"/>
        <end position="374"/>
    </location>
</feature>
<gene>
    <name evidence="4" type="ORF">POM88_043224</name>
</gene>
<evidence type="ECO:0000313" key="5">
    <source>
        <dbReference type="Proteomes" id="UP001237642"/>
    </source>
</evidence>
<dbReference type="PRINTS" id="PR00320">
    <property type="entry name" value="GPROTEINBRPT"/>
</dbReference>
<keyword evidence="2" id="KW-0677">Repeat</keyword>
<organism evidence="4 5">
    <name type="scientific">Heracleum sosnowskyi</name>
    <dbReference type="NCBI Taxonomy" id="360622"/>
    <lineage>
        <taxon>Eukaryota</taxon>
        <taxon>Viridiplantae</taxon>
        <taxon>Streptophyta</taxon>
        <taxon>Embryophyta</taxon>
        <taxon>Tracheophyta</taxon>
        <taxon>Spermatophyta</taxon>
        <taxon>Magnoliopsida</taxon>
        <taxon>eudicotyledons</taxon>
        <taxon>Gunneridae</taxon>
        <taxon>Pentapetalae</taxon>
        <taxon>asterids</taxon>
        <taxon>campanulids</taxon>
        <taxon>Apiales</taxon>
        <taxon>Apiaceae</taxon>
        <taxon>Apioideae</taxon>
        <taxon>apioid superclade</taxon>
        <taxon>Tordylieae</taxon>
        <taxon>Tordyliinae</taxon>
        <taxon>Heracleum</taxon>
    </lineage>
</organism>
<dbReference type="AlphaFoldDB" id="A0AAD8H326"/>
<evidence type="ECO:0000313" key="4">
    <source>
        <dbReference type="EMBL" id="KAK1358750.1"/>
    </source>
</evidence>
<dbReference type="Pfam" id="PF00400">
    <property type="entry name" value="WD40"/>
    <property type="match status" value="6"/>
</dbReference>
<dbReference type="PANTHER" id="PTHR22844:SF370">
    <property type="entry name" value="OS12G0594000 PROTEIN"/>
    <property type="match status" value="1"/>
</dbReference>
<keyword evidence="1 3" id="KW-0853">WD repeat</keyword>
<keyword evidence="4" id="KW-0808">Transferase</keyword>
<dbReference type="PROSITE" id="PS50082">
    <property type="entry name" value="WD_REPEATS_2"/>
    <property type="match status" value="4"/>
</dbReference>
<evidence type="ECO:0000256" key="2">
    <source>
        <dbReference type="ARBA" id="ARBA00022737"/>
    </source>
</evidence>
<protein>
    <submittedName>
        <fullName evidence="4">Myosin heavy chain kinase B</fullName>
    </submittedName>
</protein>
<dbReference type="PANTHER" id="PTHR22844">
    <property type="entry name" value="F-BOX AND WD40 DOMAIN PROTEIN"/>
    <property type="match status" value="1"/>
</dbReference>
<feature type="repeat" description="WD" evidence="3">
    <location>
        <begin position="142"/>
        <end position="173"/>
    </location>
</feature>
<evidence type="ECO:0000256" key="1">
    <source>
        <dbReference type="ARBA" id="ARBA00022574"/>
    </source>
</evidence>
<name>A0AAD8H326_9APIA</name>
<dbReference type="InterPro" id="IPR036322">
    <property type="entry name" value="WD40_repeat_dom_sf"/>
</dbReference>
<feature type="repeat" description="WD" evidence="3">
    <location>
        <begin position="256"/>
        <end position="285"/>
    </location>
</feature>
<dbReference type="EMBL" id="JAUIZM010000010">
    <property type="protein sequence ID" value="KAK1358750.1"/>
    <property type="molecule type" value="Genomic_DNA"/>
</dbReference>
<keyword evidence="4" id="KW-0418">Kinase</keyword>
<comment type="caution">
    <text evidence="4">The sequence shown here is derived from an EMBL/GenBank/DDBJ whole genome shotgun (WGS) entry which is preliminary data.</text>
</comment>
<dbReference type="InterPro" id="IPR001680">
    <property type="entry name" value="WD40_rpt"/>
</dbReference>
<dbReference type="InterPro" id="IPR020472">
    <property type="entry name" value="WD40_PAC1"/>
</dbReference>
<reference evidence="4" key="2">
    <citation type="submission" date="2023-05" db="EMBL/GenBank/DDBJ databases">
        <authorList>
            <person name="Schelkunov M.I."/>
        </authorList>
    </citation>
    <scope>NUCLEOTIDE SEQUENCE</scope>
    <source>
        <strain evidence="4">Hsosn_3</strain>
        <tissue evidence="4">Leaf</tissue>
    </source>
</reference>
<dbReference type="PROSITE" id="PS50294">
    <property type="entry name" value="WD_REPEATS_REGION"/>
    <property type="match status" value="2"/>
</dbReference>
<reference evidence="4" key="1">
    <citation type="submission" date="2023-02" db="EMBL/GenBank/DDBJ databases">
        <title>Genome of toxic invasive species Heracleum sosnowskyi carries increased number of genes despite the absence of recent whole-genome duplications.</title>
        <authorList>
            <person name="Schelkunov M."/>
            <person name="Shtratnikova V."/>
            <person name="Makarenko M."/>
            <person name="Klepikova A."/>
            <person name="Omelchenko D."/>
            <person name="Novikova G."/>
            <person name="Obukhova E."/>
            <person name="Bogdanov V."/>
            <person name="Penin A."/>
            <person name="Logacheva M."/>
        </authorList>
    </citation>
    <scope>NUCLEOTIDE SEQUENCE</scope>
    <source>
        <strain evidence="4">Hsosn_3</strain>
        <tissue evidence="4">Leaf</tissue>
    </source>
</reference>
<proteinExistence type="predicted"/>
<keyword evidence="5" id="KW-1185">Reference proteome</keyword>
<accession>A0AAD8H326</accession>
<sequence>MTTQKVIKTVVTENQTRPRQKLETLLLHSDINILNNEEDVEFVHHRLSSASVPSPPLYDTPSASPYVFSPWNQPISPYINSPWIHQSSTDNDMCSWQPGLIGSLVREEGHIYSLAASGNILYTGSESRNIHVWKDLKEFSGFKSHSGLVKAIIVTGNKIFTGHQDGKIRVWQVPLGQKRVYKRIGNLPTSKDFIKSSMNPKSYVKVRRHRNVPWIKHFDAVSCMSLDEENGLLYSGSWDKTVKIWRLSDLKCMESVNAHDDAVNSVAVHDGLVFTGSADGTVKMWRREVVKKVMRHVLVQTLLKQEFAVTAVAVAASGVVYSGASDGLISYWVREKKSLYYGGALKGHKMAVLCLAVAGNLVVSGSADKNICVWRREESGDHSCLTVLVGHSGPVKCLSIVEEEGGIYEDEEEDEDQRWRLYSGSLDSSVKVWRLSEHGHEVDQFGE</sequence>
<dbReference type="Gene3D" id="2.130.10.10">
    <property type="entry name" value="YVTN repeat-like/Quinoprotein amine dehydrogenase"/>
    <property type="match status" value="2"/>
</dbReference>